<evidence type="ECO:0000313" key="3">
    <source>
        <dbReference type="Proteomes" id="UP000593571"/>
    </source>
</evidence>
<gene>
    <name evidence="2" type="ORF">HJG63_015762</name>
</gene>
<proteinExistence type="predicted"/>
<feature type="compositionally biased region" description="Pro residues" evidence="1">
    <location>
        <begin position="21"/>
        <end position="38"/>
    </location>
</feature>
<organism evidence="2 3">
    <name type="scientific">Rousettus aegyptiacus</name>
    <name type="common">Egyptian fruit bat</name>
    <name type="synonym">Pteropus aegyptiacus</name>
    <dbReference type="NCBI Taxonomy" id="9407"/>
    <lineage>
        <taxon>Eukaryota</taxon>
        <taxon>Metazoa</taxon>
        <taxon>Chordata</taxon>
        <taxon>Craniata</taxon>
        <taxon>Vertebrata</taxon>
        <taxon>Euteleostomi</taxon>
        <taxon>Mammalia</taxon>
        <taxon>Eutheria</taxon>
        <taxon>Laurasiatheria</taxon>
        <taxon>Chiroptera</taxon>
        <taxon>Yinpterochiroptera</taxon>
        <taxon>Pteropodoidea</taxon>
        <taxon>Pteropodidae</taxon>
        <taxon>Rousettinae</taxon>
        <taxon>Rousettus</taxon>
    </lineage>
</organism>
<dbReference type="Proteomes" id="UP000593571">
    <property type="component" value="Unassembled WGS sequence"/>
</dbReference>
<dbReference type="AlphaFoldDB" id="A0A7J8F2V4"/>
<feature type="compositionally biased region" description="Basic and acidic residues" evidence="1">
    <location>
        <begin position="87"/>
        <end position="96"/>
    </location>
</feature>
<evidence type="ECO:0000313" key="2">
    <source>
        <dbReference type="EMBL" id="KAF6441935.1"/>
    </source>
</evidence>
<protein>
    <submittedName>
        <fullName evidence="2">Protein phosphatase 1 regulatory subunit 35</fullName>
    </submittedName>
</protein>
<feature type="region of interest" description="Disordered" evidence="1">
    <location>
        <begin position="1"/>
        <end position="212"/>
    </location>
</feature>
<feature type="compositionally biased region" description="Basic residues" evidence="1">
    <location>
        <begin position="118"/>
        <end position="133"/>
    </location>
</feature>
<comment type="caution">
    <text evidence="2">The sequence shown here is derived from an EMBL/GenBank/DDBJ whole genome shotgun (WGS) entry which is preliminary data.</text>
</comment>
<accession>A0A7J8F2V4</accession>
<dbReference type="EMBL" id="JACASE010000008">
    <property type="protein sequence ID" value="KAF6441935.1"/>
    <property type="molecule type" value="Genomic_DNA"/>
</dbReference>
<reference evidence="2 3" key="1">
    <citation type="journal article" date="2020" name="Nature">
        <title>Six reference-quality genomes reveal evolution of bat adaptations.</title>
        <authorList>
            <person name="Jebb D."/>
            <person name="Huang Z."/>
            <person name="Pippel M."/>
            <person name="Hughes G.M."/>
            <person name="Lavrichenko K."/>
            <person name="Devanna P."/>
            <person name="Winkler S."/>
            <person name="Jermiin L.S."/>
            <person name="Skirmuntt E.C."/>
            <person name="Katzourakis A."/>
            <person name="Burkitt-Gray L."/>
            <person name="Ray D.A."/>
            <person name="Sullivan K.A.M."/>
            <person name="Roscito J.G."/>
            <person name="Kirilenko B.M."/>
            <person name="Davalos L.M."/>
            <person name="Corthals A.P."/>
            <person name="Power M.L."/>
            <person name="Jones G."/>
            <person name="Ransome R.D."/>
            <person name="Dechmann D.K.N."/>
            <person name="Locatelli A.G."/>
            <person name="Puechmaille S.J."/>
            <person name="Fedrigo O."/>
            <person name="Jarvis E.D."/>
            <person name="Hiller M."/>
            <person name="Vernes S.C."/>
            <person name="Myers E.W."/>
            <person name="Teeling E.C."/>
        </authorList>
    </citation>
    <scope>NUCLEOTIDE SEQUENCE [LARGE SCALE GENOMIC DNA]</scope>
    <source>
        <strain evidence="2">MRouAeg1</strain>
        <tissue evidence="2">Muscle</tissue>
    </source>
</reference>
<feature type="compositionally biased region" description="Low complexity" evidence="1">
    <location>
        <begin position="39"/>
        <end position="59"/>
    </location>
</feature>
<feature type="compositionally biased region" description="Low complexity" evidence="1">
    <location>
        <begin position="156"/>
        <end position="168"/>
    </location>
</feature>
<keyword evidence="3" id="KW-1185">Reference proteome</keyword>
<evidence type="ECO:0000256" key="1">
    <source>
        <dbReference type="SAM" id="MobiDB-lite"/>
    </source>
</evidence>
<feature type="compositionally biased region" description="Low complexity" evidence="1">
    <location>
        <begin position="189"/>
        <end position="201"/>
    </location>
</feature>
<sequence length="212" mass="21307">MMACGESELMSVEGEEAVAAPAPPPEPRAPEPGVPVPEPGLDLSLSSPSESPEQPNCSPGPRKGRADRRGPLPPGAALPSRFGEGAGCRHTEREARGAAGPRGSRAAEQPGPESRVAGRARRSRGTVRCRKGRGGTAEKVVPDPLWPGGERGGGAERAAFQAALPGPGESAGAGGTGSERCAQGEIGTPAAAGPSPSPKGATWARARHDVSV</sequence>
<name>A0A7J8F2V4_ROUAE</name>
<feature type="compositionally biased region" description="Low complexity" evidence="1">
    <location>
        <begin position="97"/>
        <end position="108"/>
    </location>
</feature>